<proteinExistence type="predicted"/>
<sequence length="314" mass="33518">MEGARGSDSGQGIAGGMIPGSGAPAFTLENLENTAIPILIAAPHGGRAYPARIADAMRNPAIAQLRLEDRHVDRLALEVARQTGAASLIAHAPRAMLDLNRAPDDMDWSMVADAPADRPAHSSANRRARSGLGLVPRRVSGVGEIWRTDLTSAEVAERIALIHEPYHRALARALDAIRRTWGVALLIDLHSMPPLAASHPGQRPTEFVIGDRFGASCEDGVAGRALQFLGSSDRGVAHNRPYAGGYVLDRHGRPGLGINALQLEVCRTLYLDARLAGTSPRLPGVARLIAELVRTLADEIVPDRRDYGLPLAAE</sequence>
<evidence type="ECO:0000313" key="2">
    <source>
        <dbReference type="Proteomes" id="UP000759298"/>
    </source>
</evidence>
<protein>
    <submittedName>
        <fullName evidence="1">N-formylglutamate amidohydrolase</fullName>
    </submittedName>
</protein>
<keyword evidence="2" id="KW-1185">Reference proteome</keyword>
<name>A0ABS7PGN8_9SPHN</name>
<dbReference type="EMBL" id="JAHWXP010000004">
    <property type="protein sequence ID" value="MBY8338238.1"/>
    <property type="molecule type" value="Genomic_DNA"/>
</dbReference>
<dbReference type="Pfam" id="PF05013">
    <property type="entry name" value="FGase"/>
    <property type="match status" value="1"/>
</dbReference>
<dbReference type="SUPFAM" id="SSF53187">
    <property type="entry name" value="Zn-dependent exopeptidases"/>
    <property type="match status" value="1"/>
</dbReference>
<comment type="caution">
    <text evidence="1">The sequence shown here is derived from an EMBL/GenBank/DDBJ whole genome shotgun (WGS) entry which is preliminary data.</text>
</comment>
<dbReference type="Proteomes" id="UP000759298">
    <property type="component" value="Unassembled WGS sequence"/>
</dbReference>
<gene>
    <name evidence="1" type="ORF">KYN89_14400</name>
</gene>
<evidence type="ECO:0000313" key="1">
    <source>
        <dbReference type="EMBL" id="MBY8338238.1"/>
    </source>
</evidence>
<organism evidence="1 2">
    <name type="scientific">Alteriqipengyuania abyssalis</name>
    <dbReference type="NCBI Taxonomy" id="2860200"/>
    <lineage>
        <taxon>Bacteria</taxon>
        <taxon>Pseudomonadati</taxon>
        <taxon>Pseudomonadota</taxon>
        <taxon>Alphaproteobacteria</taxon>
        <taxon>Sphingomonadales</taxon>
        <taxon>Erythrobacteraceae</taxon>
        <taxon>Alteriqipengyuania</taxon>
    </lineage>
</organism>
<dbReference type="Gene3D" id="3.40.630.40">
    <property type="entry name" value="Zn-dependent exopeptidases"/>
    <property type="match status" value="1"/>
</dbReference>
<dbReference type="InterPro" id="IPR007709">
    <property type="entry name" value="N-FG_amidohydro"/>
</dbReference>
<accession>A0ABS7PGN8</accession>
<reference evidence="1 2" key="1">
    <citation type="submission" date="2021-07" db="EMBL/GenBank/DDBJ databases">
        <title>Alteriqipengyuania abyssalis NZ-12B nov, sp.nov isolated from deep sea sponge in pacific ocean.</title>
        <authorList>
            <person name="Tareen S."/>
            <person name="Wink J."/>
        </authorList>
    </citation>
    <scope>NUCLEOTIDE SEQUENCE [LARGE SCALE GENOMIC DNA]</scope>
    <source>
        <strain evidence="1 2">NZ-12B</strain>
    </source>
</reference>